<dbReference type="Gene3D" id="3.90.79.10">
    <property type="entry name" value="Nucleoside Triphosphate Pyrophosphohydrolase"/>
    <property type="match status" value="1"/>
</dbReference>
<dbReference type="EMBL" id="JBHUDC010000005">
    <property type="protein sequence ID" value="MFD1513771.1"/>
    <property type="molecule type" value="Genomic_DNA"/>
</dbReference>
<evidence type="ECO:0000313" key="2">
    <source>
        <dbReference type="Proteomes" id="UP001597187"/>
    </source>
</evidence>
<name>A0ABD6AVI2_9EURY</name>
<dbReference type="InterPro" id="IPR015797">
    <property type="entry name" value="NUDIX_hydrolase-like_dom_sf"/>
</dbReference>
<reference evidence="1 2" key="1">
    <citation type="journal article" date="2019" name="Int. J. Syst. Evol. Microbiol.">
        <title>The Global Catalogue of Microorganisms (GCM) 10K type strain sequencing project: providing services to taxonomists for standard genome sequencing and annotation.</title>
        <authorList>
            <consortium name="The Broad Institute Genomics Platform"/>
            <consortium name="The Broad Institute Genome Sequencing Center for Infectious Disease"/>
            <person name="Wu L."/>
            <person name="Ma J."/>
        </authorList>
    </citation>
    <scope>NUCLEOTIDE SEQUENCE [LARGE SCALE GENOMIC DNA]</scope>
    <source>
        <strain evidence="1 2">CGMCC 1.12563</strain>
    </source>
</reference>
<dbReference type="SUPFAM" id="SSF55811">
    <property type="entry name" value="Nudix"/>
    <property type="match status" value="1"/>
</dbReference>
<dbReference type="AlphaFoldDB" id="A0ABD6AVI2"/>
<accession>A0ABD6AVI2</accession>
<proteinExistence type="predicted"/>
<dbReference type="RefSeq" id="WP_250873740.1">
    <property type="nucleotide sequence ID" value="NZ_JALXFV010000005.1"/>
</dbReference>
<evidence type="ECO:0008006" key="3">
    <source>
        <dbReference type="Google" id="ProtNLM"/>
    </source>
</evidence>
<organism evidence="1 2">
    <name type="scientific">Halomarina rubra</name>
    <dbReference type="NCBI Taxonomy" id="2071873"/>
    <lineage>
        <taxon>Archaea</taxon>
        <taxon>Methanobacteriati</taxon>
        <taxon>Methanobacteriota</taxon>
        <taxon>Stenosarchaea group</taxon>
        <taxon>Halobacteria</taxon>
        <taxon>Halobacteriales</taxon>
        <taxon>Natronomonadaceae</taxon>
        <taxon>Halomarina</taxon>
    </lineage>
</organism>
<protein>
    <recommendedName>
        <fullName evidence="3">Nudix hydrolase domain-containing protein</fullName>
    </recommendedName>
</protein>
<keyword evidence="2" id="KW-1185">Reference proteome</keyword>
<gene>
    <name evidence="1" type="ORF">ACFSBT_10830</name>
</gene>
<dbReference type="Proteomes" id="UP001597187">
    <property type="component" value="Unassembled WGS sequence"/>
</dbReference>
<comment type="caution">
    <text evidence="1">The sequence shown here is derived from an EMBL/GenBank/DDBJ whole genome shotgun (WGS) entry which is preliminary data.</text>
</comment>
<evidence type="ECO:0000313" key="1">
    <source>
        <dbReference type="EMBL" id="MFD1513771.1"/>
    </source>
</evidence>
<sequence length="169" mass="18481">MDALTDPETLRSRADVAFVEKPPEVHQDHYDLYDPIAGMAVAGVTDDDGRLLLLQLEDAPIPTMPYGKVSPGDDWVETVREAVHDATDVAVTVDGVRRVRSGTYRSEDGEETTGYDVVFAASPESDRDCSEATGLSCQREWSARWADPAGLDLPDAEGNDVVADIRLFR</sequence>